<dbReference type="Pfam" id="PF13398">
    <property type="entry name" value="Peptidase_M50B"/>
    <property type="match status" value="1"/>
</dbReference>
<dbReference type="InterPro" id="IPR049500">
    <property type="entry name" value="Peptidase_M50B-like"/>
</dbReference>
<dbReference type="Proteomes" id="UP000271626">
    <property type="component" value="Chromosome"/>
</dbReference>
<dbReference type="OrthoDB" id="4619573at2"/>
<protein>
    <recommendedName>
        <fullName evidence="3">ATP-dependent zinc metalloprotease FtsH</fullName>
    </recommendedName>
</protein>
<evidence type="ECO:0000313" key="2">
    <source>
        <dbReference type="Proteomes" id="UP000271626"/>
    </source>
</evidence>
<dbReference type="GO" id="GO:0005524">
    <property type="term" value="F:ATP binding"/>
    <property type="evidence" value="ECO:0007669"/>
    <property type="project" value="InterPro"/>
</dbReference>
<evidence type="ECO:0008006" key="3">
    <source>
        <dbReference type="Google" id="ProtNLM"/>
    </source>
</evidence>
<dbReference type="EMBL" id="LR131273">
    <property type="protein sequence ID" value="VDR40405.1"/>
    <property type="molecule type" value="Genomic_DNA"/>
</dbReference>
<proteinExistence type="predicted"/>
<accession>A0A3P8L4M1</accession>
<sequence>MTDHDLDLTAHHEAGHAIAAVMRGGSSLRSVTIDLNQPGHGLTLHRSAPWDFGFIAYAGPWAEARFLWGERPFDERDEDDCDFSDYVVGVLVNQPDDAAVWRAWRNDPVQVAVRREMDRHGLDSQPEDIWHYELESVWPQIQTLAHRIRAGEAVTDDEVRELKDAA</sequence>
<dbReference type="SUPFAM" id="SSF140990">
    <property type="entry name" value="FtsH protease domain-like"/>
    <property type="match status" value="1"/>
</dbReference>
<dbReference type="Gene3D" id="1.20.58.760">
    <property type="entry name" value="Peptidase M41"/>
    <property type="match status" value="1"/>
</dbReference>
<reference evidence="1 2" key="1">
    <citation type="submission" date="2018-12" db="EMBL/GenBank/DDBJ databases">
        <authorList>
            <consortium name="Pathogen Informatics"/>
        </authorList>
    </citation>
    <scope>NUCLEOTIDE SEQUENCE [LARGE SCALE GENOMIC DNA]</scope>
    <source>
        <strain evidence="1 2">NCTC10741</strain>
    </source>
</reference>
<dbReference type="GO" id="GO:0006508">
    <property type="term" value="P:proteolysis"/>
    <property type="evidence" value="ECO:0007669"/>
    <property type="project" value="InterPro"/>
</dbReference>
<dbReference type="InterPro" id="IPR037219">
    <property type="entry name" value="Peptidase_M41-like"/>
</dbReference>
<dbReference type="GO" id="GO:0004176">
    <property type="term" value="F:ATP-dependent peptidase activity"/>
    <property type="evidence" value="ECO:0007669"/>
    <property type="project" value="InterPro"/>
</dbReference>
<gene>
    <name evidence="1" type="ORF">NCTC10741_03563</name>
</gene>
<dbReference type="RefSeq" id="WP_126197392.1">
    <property type="nucleotide sequence ID" value="NZ_CP085954.1"/>
</dbReference>
<organism evidence="1 2">
    <name type="scientific">Tsukamurella paurometabola</name>
    <name type="common">Corynebacterium paurometabolum</name>
    <dbReference type="NCBI Taxonomy" id="2061"/>
    <lineage>
        <taxon>Bacteria</taxon>
        <taxon>Bacillati</taxon>
        <taxon>Actinomycetota</taxon>
        <taxon>Actinomycetes</taxon>
        <taxon>Mycobacteriales</taxon>
        <taxon>Tsukamurellaceae</taxon>
        <taxon>Tsukamurella</taxon>
    </lineage>
</organism>
<dbReference type="GO" id="GO:0004222">
    <property type="term" value="F:metalloendopeptidase activity"/>
    <property type="evidence" value="ECO:0007669"/>
    <property type="project" value="InterPro"/>
</dbReference>
<evidence type="ECO:0000313" key="1">
    <source>
        <dbReference type="EMBL" id="VDR40405.1"/>
    </source>
</evidence>
<name>A0A3P8L4M1_TSUPA</name>
<dbReference type="AlphaFoldDB" id="A0A3P8L4M1"/>